<dbReference type="OrthoDB" id="28247at10239"/>
<dbReference type="KEGG" id="vg:26634138"/>
<dbReference type="RefSeq" id="YP_009207534.1">
    <property type="nucleotide sequence ID" value="NC_028895.1"/>
</dbReference>
<dbReference type="EMBL" id="KP280063">
    <property type="protein sequence ID" value="AJF40836.1"/>
    <property type="molecule type" value="Genomic_DNA"/>
</dbReference>
<dbReference type="Proteomes" id="UP000031804">
    <property type="component" value="Segment"/>
</dbReference>
<keyword evidence="2" id="KW-1185">Reference proteome</keyword>
<accession>A0A0B5GYQ9</accession>
<gene>
    <name evidence="1" type="ORF">SBVP3_0069</name>
</gene>
<sequence>MKTEKLLKLATDKVFVVNRFKKSQDKLRQQCYRLVKSGRLQEVEKTNEQVMFRCVRDNAVVAQ</sequence>
<organism evidence="1 2">
    <name type="scientific">Vibrio phage phi 3</name>
    <dbReference type="NCBI Taxonomy" id="1589298"/>
    <lineage>
        <taxon>Viruses</taxon>
        <taxon>Duplodnaviria</taxon>
        <taxon>Heunggongvirae</taxon>
        <taxon>Uroviricota</taxon>
        <taxon>Caudoviricetes</taxon>
        <taxon>Demerecviridae</taxon>
        <taxon>Ermolyevavirinae</taxon>
        <taxon>Jesfedecavirus</taxon>
        <taxon>Jesfedecavirus phi3</taxon>
    </lineage>
</organism>
<name>A0A0B5GYQ9_9CAUD</name>
<protein>
    <submittedName>
        <fullName evidence="1">Uncharacterized protein</fullName>
    </submittedName>
</protein>
<reference evidence="1 2" key="1">
    <citation type="submission" date="2014-12" db="EMBL/GenBank/DDBJ databases">
        <title>Complete genome sequences of three Vibrio cholerae specific bacteriophages.</title>
        <authorList>
            <person name="Bhandare S.G."/>
            <person name="Warry A."/>
            <person name="Emes R.D."/>
            <person name="Hooton S.P.T."/>
            <person name="Barrow P.A."/>
            <person name="Atterbury R.J."/>
        </authorList>
    </citation>
    <scope>NUCLEOTIDE SEQUENCE [LARGE SCALE GENOMIC DNA]</scope>
</reference>
<evidence type="ECO:0000313" key="1">
    <source>
        <dbReference type="EMBL" id="AJF40836.1"/>
    </source>
</evidence>
<proteinExistence type="predicted"/>
<evidence type="ECO:0000313" key="2">
    <source>
        <dbReference type="Proteomes" id="UP000031804"/>
    </source>
</evidence>
<dbReference type="GeneID" id="26634138"/>